<gene>
    <name evidence="2" type="ORF">COU16_02505</name>
</gene>
<evidence type="ECO:0000256" key="1">
    <source>
        <dbReference type="SAM" id="Phobius"/>
    </source>
</evidence>
<organism evidence="2 3">
    <name type="scientific">Candidatus Kaiserbacteria bacterium CG10_big_fil_rev_8_21_14_0_10_47_16</name>
    <dbReference type="NCBI Taxonomy" id="1974608"/>
    <lineage>
        <taxon>Bacteria</taxon>
        <taxon>Candidatus Kaiseribacteriota</taxon>
    </lineage>
</organism>
<protein>
    <submittedName>
        <fullName evidence="2">Uncharacterized protein</fullName>
    </submittedName>
</protein>
<comment type="caution">
    <text evidence="2">The sequence shown here is derived from an EMBL/GenBank/DDBJ whole genome shotgun (WGS) entry which is preliminary data.</text>
</comment>
<name>A0A2H0UDE0_9BACT</name>
<evidence type="ECO:0000313" key="3">
    <source>
        <dbReference type="Proteomes" id="UP000229344"/>
    </source>
</evidence>
<evidence type="ECO:0000313" key="2">
    <source>
        <dbReference type="EMBL" id="PIR84429.1"/>
    </source>
</evidence>
<keyword evidence="1" id="KW-0812">Transmembrane</keyword>
<dbReference type="EMBL" id="PFBI01000006">
    <property type="protein sequence ID" value="PIR84429.1"/>
    <property type="molecule type" value="Genomic_DNA"/>
</dbReference>
<sequence>MNTQAGFGNLKAVMTAMALVAVAVFVGWSMQPEHRPKLGHQVKSEVCSRPGDFLQRKICKKLEKKNSKFTQQIPIRVSGNE</sequence>
<feature type="transmembrane region" description="Helical" evidence="1">
    <location>
        <begin position="12"/>
        <end position="30"/>
    </location>
</feature>
<accession>A0A2H0UDE0</accession>
<proteinExistence type="predicted"/>
<dbReference type="AlphaFoldDB" id="A0A2H0UDE0"/>
<dbReference type="Proteomes" id="UP000229344">
    <property type="component" value="Unassembled WGS sequence"/>
</dbReference>
<keyword evidence="1" id="KW-1133">Transmembrane helix</keyword>
<keyword evidence="1" id="KW-0472">Membrane</keyword>
<reference evidence="3" key="1">
    <citation type="submission" date="2017-09" db="EMBL/GenBank/DDBJ databases">
        <title>Depth-based differentiation of microbial function through sediment-hosted aquifers and enrichment of novel symbionts in the deep terrestrial subsurface.</title>
        <authorList>
            <person name="Probst A.J."/>
            <person name="Ladd B."/>
            <person name="Jarett J.K."/>
            <person name="Geller-Mcgrath D.E."/>
            <person name="Sieber C.M.K."/>
            <person name="Emerson J.B."/>
            <person name="Anantharaman K."/>
            <person name="Thomas B.C."/>
            <person name="Malmstrom R."/>
            <person name="Stieglmeier M."/>
            <person name="Klingl A."/>
            <person name="Woyke T."/>
            <person name="Ryan C.M."/>
            <person name="Banfield J.F."/>
        </authorList>
    </citation>
    <scope>NUCLEOTIDE SEQUENCE [LARGE SCALE GENOMIC DNA]</scope>
</reference>